<feature type="region of interest" description="Disordered" evidence="1">
    <location>
        <begin position="1"/>
        <end position="41"/>
    </location>
</feature>
<feature type="domain" description="Transmembrane protein 127 transmembrane region" evidence="3">
    <location>
        <begin position="119"/>
        <end position="222"/>
    </location>
</feature>
<feature type="transmembrane region" description="Helical" evidence="2">
    <location>
        <begin position="201"/>
        <end position="227"/>
    </location>
</feature>
<feature type="compositionally biased region" description="Basic and acidic residues" evidence="1">
    <location>
        <begin position="1"/>
        <end position="17"/>
    </location>
</feature>
<protein>
    <recommendedName>
        <fullName evidence="3">Transmembrane protein 127 transmembrane region domain-containing protein</fullName>
    </recommendedName>
</protein>
<evidence type="ECO:0000313" key="5">
    <source>
        <dbReference type="Proteomes" id="UP001165289"/>
    </source>
</evidence>
<name>A0AAV7JJK6_9METZ</name>
<sequence length="237" mass="26742">MSNVEVERENSPARTTEEGASDEPLVEPGITQDTSQENEDGGRRRNYVSLVFALLSVVLVLGAIAIPNWTKLVSTTDGIYIGEYGLFLVKLLKVGEDNETTVVYQNLFEFYNPGELSLIVCIVIILLFNMALTVSGVIVSLGCCPAYLNFLASFSVFNIFACVNYLAIMGLWLWVTDRIPYHNTDDPIRKIYTDVYVEFDYGYYLIILCTALLTIAAVFNILDMRLFKNGCFRKKYR</sequence>
<proteinExistence type="predicted"/>
<dbReference type="Proteomes" id="UP001165289">
    <property type="component" value="Unassembled WGS sequence"/>
</dbReference>
<organism evidence="4 5">
    <name type="scientific">Oopsacas minuta</name>
    <dbReference type="NCBI Taxonomy" id="111878"/>
    <lineage>
        <taxon>Eukaryota</taxon>
        <taxon>Metazoa</taxon>
        <taxon>Porifera</taxon>
        <taxon>Hexactinellida</taxon>
        <taxon>Hexasterophora</taxon>
        <taxon>Lyssacinosida</taxon>
        <taxon>Leucopsacidae</taxon>
        <taxon>Oopsacas</taxon>
    </lineage>
</organism>
<evidence type="ECO:0000256" key="2">
    <source>
        <dbReference type="SAM" id="Phobius"/>
    </source>
</evidence>
<keyword evidence="2" id="KW-0472">Membrane</keyword>
<feature type="transmembrane region" description="Helical" evidence="2">
    <location>
        <begin position="47"/>
        <end position="66"/>
    </location>
</feature>
<reference evidence="4 5" key="1">
    <citation type="journal article" date="2023" name="BMC Biol.">
        <title>The compact genome of the sponge Oopsacas minuta (Hexactinellida) is lacking key metazoan core genes.</title>
        <authorList>
            <person name="Santini S."/>
            <person name="Schenkelaars Q."/>
            <person name="Jourda C."/>
            <person name="Duchesne M."/>
            <person name="Belahbib H."/>
            <person name="Rocher C."/>
            <person name="Selva M."/>
            <person name="Riesgo A."/>
            <person name="Vervoort M."/>
            <person name="Leys S.P."/>
            <person name="Kodjabachian L."/>
            <person name="Le Bivic A."/>
            <person name="Borchiellini C."/>
            <person name="Claverie J.M."/>
            <person name="Renard E."/>
        </authorList>
    </citation>
    <scope>NUCLEOTIDE SEQUENCE [LARGE SCALE GENOMIC DNA]</scope>
    <source>
        <strain evidence="4">SPO-2</strain>
    </source>
</reference>
<accession>A0AAV7JJK6</accession>
<dbReference type="Pfam" id="PF20517">
    <property type="entry name" value="TMEM127"/>
    <property type="match status" value="1"/>
</dbReference>
<feature type="transmembrane region" description="Helical" evidence="2">
    <location>
        <begin position="116"/>
        <end position="139"/>
    </location>
</feature>
<gene>
    <name evidence="4" type="ORF">LOD99_6832</name>
</gene>
<dbReference type="InterPro" id="IPR046795">
    <property type="entry name" value="TMEM127_TM"/>
</dbReference>
<evidence type="ECO:0000313" key="4">
    <source>
        <dbReference type="EMBL" id="KAI6649111.1"/>
    </source>
</evidence>
<comment type="caution">
    <text evidence="4">The sequence shown here is derived from an EMBL/GenBank/DDBJ whole genome shotgun (WGS) entry which is preliminary data.</text>
</comment>
<evidence type="ECO:0000259" key="3">
    <source>
        <dbReference type="Pfam" id="PF20517"/>
    </source>
</evidence>
<keyword evidence="2" id="KW-0812">Transmembrane</keyword>
<keyword evidence="2" id="KW-1133">Transmembrane helix</keyword>
<evidence type="ECO:0000256" key="1">
    <source>
        <dbReference type="SAM" id="MobiDB-lite"/>
    </source>
</evidence>
<keyword evidence="5" id="KW-1185">Reference proteome</keyword>
<dbReference type="AlphaFoldDB" id="A0AAV7JJK6"/>
<dbReference type="EMBL" id="JAKMXF010000322">
    <property type="protein sequence ID" value="KAI6649111.1"/>
    <property type="molecule type" value="Genomic_DNA"/>
</dbReference>
<feature type="transmembrane region" description="Helical" evidence="2">
    <location>
        <begin position="151"/>
        <end position="175"/>
    </location>
</feature>